<dbReference type="Pfam" id="PF00498">
    <property type="entry name" value="FHA"/>
    <property type="match status" value="1"/>
</dbReference>
<dbReference type="RefSeq" id="WP_015159991.1">
    <property type="nucleotide sequence ID" value="NC_019697.1"/>
</dbReference>
<dbReference type="PROSITE" id="PS50006">
    <property type="entry name" value="FHA_DOMAIN"/>
    <property type="match status" value="1"/>
</dbReference>
<dbReference type="OrthoDB" id="5111283at2"/>
<dbReference type="KEGG" id="cmp:Cha6605_2809"/>
<name>K9UHD8_CHAP6</name>
<dbReference type="SMART" id="SM00240">
    <property type="entry name" value="FHA"/>
    <property type="match status" value="1"/>
</dbReference>
<reference evidence="2 3" key="1">
    <citation type="submission" date="2012-05" db="EMBL/GenBank/DDBJ databases">
        <title>Finished chromosome of genome of Chamaesiphon sp. PCC 6605.</title>
        <authorList>
            <consortium name="US DOE Joint Genome Institute"/>
            <person name="Gugger M."/>
            <person name="Coursin T."/>
            <person name="Rippka R."/>
            <person name="Tandeau De Marsac N."/>
            <person name="Huntemann M."/>
            <person name="Wei C.-L."/>
            <person name="Han J."/>
            <person name="Detter J.C."/>
            <person name="Han C."/>
            <person name="Tapia R."/>
            <person name="Chen A."/>
            <person name="Kyrpides N."/>
            <person name="Mavromatis K."/>
            <person name="Markowitz V."/>
            <person name="Szeto E."/>
            <person name="Ivanova N."/>
            <person name="Pagani I."/>
            <person name="Pati A."/>
            <person name="Goodwin L."/>
            <person name="Nordberg H.P."/>
            <person name="Cantor M.N."/>
            <person name="Hua S.X."/>
            <person name="Woyke T."/>
            <person name="Kerfeld C.A."/>
        </authorList>
    </citation>
    <scope>NUCLEOTIDE SEQUENCE [LARGE SCALE GENOMIC DNA]</scope>
    <source>
        <strain evidence="3">ATCC 27169 / PCC 6605</strain>
    </source>
</reference>
<dbReference type="CDD" id="cd00060">
    <property type="entry name" value="FHA"/>
    <property type="match status" value="1"/>
</dbReference>
<accession>K9UHD8</accession>
<dbReference type="SUPFAM" id="SSF49879">
    <property type="entry name" value="SMAD/FHA domain"/>
    <property type="match status" value="1"/>
</dbReference>
<keyword evidence="3" id="KW-1185">Reference proteome</keyword>
<evidence type="ECO:0000313" key="2">
    <source>
        <dbReference type="EMBL" id="AFY93846.1"/>
    </source>
</evidence>
<dbReference type="EMBL" id="CP003600">
    <property type="protein sequence ID" value="AFY93846.1"/>
    <property type="molecule type" value="Genomic_DNA"/>
</dbReference>
<organism evidence="2 3">
    <name type="scientific">Chamaesiphon minutus (strain ATCC 27169 / PCC 6605)</name>
    <dbReference type="NCBI Taxonomy" id="1173020"/>
    <lineage>
        <taxon>Bacteria</taxon>
        <taxon>Bacillati</taxon>
        <taxon>Cyanobacteriota</taxon>
        <taxon>Cyanophyceae</taxon>
        <taxon>Gomontiellales</taxon>
        <taxon>Chamaesiphonaceae</taxon>
        <taxon>Chamaesiphon</taxon>
    </lineage>
</organism>
<protein>
    <submittedName>
        <fullName evidence="2">FHA domain-containing protein</fullName>
    </submittedName>
</protein>
<dbReference type="STRING" id="1173020.Cha6605_2809"/>
<feature type="domain" description="FHA" evidence="1">
    <location>
        <begin position="156"/>
        <end position="212"/>
    </location>
</feature>
<dbReference type="AlphaFoldDB" id="K9UHD8"/>
<dbReference type="InterPro" id="IPR008984">
    <property type="entry name" value="SMAD_FHA_dom_sf"/>
</dbReference>
<gene>
    <name evidence="2" type="ORF">Cha6605_2809</name>
</gene>
<dbReference type="Gene3D" id="2.60.200.20">
    <property type="match status" value="1"/>
</dbReference>
<sequence>MYTCPKGHNSTESDFCSECGAKITGMGIAEVVSNPTHKTAATINQSVAVQSCPECSTPHEVDSGNFCEICGFNFLTGAKGGDPLSIFPPPIRSGINTTATAPTQPPHPSAQVTNPAPNAVSQWQVIISIDPSLATPDSPPAPAQEPIVIELTQPTNLIGRTSIARAIHPEIPLDLDDAVSSRHAILTLHPDGTLILRDIGSSNGTLVNGKEIAVMADISIASGDEITLGHWTRIKLINLNSGRS</sequence>
<dbReference type="Proteomes" id="UP000010366">
    <property type="component" value="Chromosome"/>
</dbReference>
<evidence type="ECO:0000259" key="1">
    <source>
        <dbReference type="PROSITE" id="PS50006"/>
    </source>
</evidence>
<dbReference type="InterPro" id="IPR000253">
    <property type="entry name" value="FHA_dom"/>
</dbReference>
<dbReference type="HOGENOM" id="CLU_031794_0_0_3"/>
<dbReference type="eggNOG" id="COG1716">
    <property type="taxonomic scope" value="Bacteria"/>
</dbReference>
<proteinExistence type="predicted"/>
<evidence type="ECO:0000313" key="3">
    <source>
        <dbReference type="Proteomes" id="UP000010366"/>
    </source>
</evidence>